<feature type="transmembrane region" description="Helical" evidence="17">
    <location>
        <begin position="52"/>
        <end position="70"/>
    </location>
</feature>
<dbReference type="GO" id="GO:0015078">
    <property type="term" value="F:proton transmembrane transporter activity"/>
    <property type="evidence" value="ECO:0007669"/>
    <property type="project" value="TreeGrafter"/>
</dbReference>
<evidence type="ECO:0000256" key="8">
    <source>
        <dbReference type="ARBA" id="ARBA00022982"/>
    </source>
</evidence>
<dbReference type="Proteomes" id="UP000241206">
    <property type="component" value="Unassembled WGS sequence"/>
</dbReference>
<evidence type="ECO:0000256" key="6">
    <source>
        <dbReference type="ARBA" id="ARBA00022475"/>
    </source>
</evidence>
<accession>A0A2T4I529</accession>
<evidence type="ECO:0000256" key="1">
    <source>
        <dbReference type="ARBA" id="ARBA00004651"/>
    </source>
</evidence>
<reference evidence="18 19" key="1">
    <citation type="submission" date="2017-11" db="EMBL/GenBank/DDBJ databases">
        <title>Sphingomonas oleivorans sp. nov., isolated from oil-contaminated soil.</title>
        <authorList>
            <person name="Wang L."/>
            <person name="Chen L."/>
        </authorList>
    </citation>
    <scope>NUCLEOTIDE SEQUENCE [LARGE SCALE GENOMIC DNA]</scope>
    <source>
        <strain evidence="18 19">K101</strain>
    </source>
</reference>
<feature type="transmembrane region" description="Helical" evidence="17">
    <location>
        <begin position="82"/>
        <end position="101"/>
    </location>
</feature>
<evidence type="ECO:0000256" key="15">
    <source>
        <dbReference type="ARBA" id="ARBA00031887"/>
    </source>
</evidence>
<dbReference type="GO" id="GO:0019646">
    <property type="term" value="P:aerobic electron transport chain"/>
    <property type="evidence" value="ECO:0007669"/>
    <property type="project" value="TreeGrafter"/>
</dbReference>
<dbReference type="PANTHER" id="PTHR36835:SF1">
    <property type="entry name" value="CYTOCHROME BO(3) UBIQUINOL OXIDASE SUBUNIT 4"/>
    <property type="match status" value="1"/>
</dbReference>
<comment type="caution">
    <text evidence="18">The sequence shown here is derived from an EMBL/GenBank/DDBJ whole genome shotgun (WGS) entry which is preliminary data.</text>
</comment>
<sequence>MPQHVLALPRHHLDRGLHLRLPVRSHPVSNPSHHTAAHPEHTQGSAHNSRHFWIGSILAIVLTAVPFWLVMTGVLRDMQTTAILIFALALIQIVVHVVFFLHLDTRSEGGWTLLAFLFTAVIVVLTIGGSIWVMYHLNANMMPMPADGVAQMHDMSGNH</sequence>
<gene>
    <name evidence="18" type="primary">cyoD</name>
    <name evidence="18" type="ORF">CV103_07070</name>
</gene>
<evidence type="ECO:0000256" key="5">
    <source>
        <dbReference type="ARBA" id="ARBA00022448"/>
    </source>
</evidence>
<keyword evidence="10" id="KW-0560">Oxidoreductase</keyword>
<evidence type="ECO:0000256" key="2">
    <source>
        <dbReference type="ARBA" id="ARBA00008079"/>
    </source>
</evidence>
<dbReference type="GO" id="GO:0009486">
    <property type="term" value="F:cytochrome bo3 ubiquinol oxidase activity"/>
    <property type="evidence" value="ECO:0007669"/>
    <property type="project" value="InterPro"/>
</dbReference>
<keyword evidence="6" id="KW-1003">Cell membrane</keyword>
<protein>
    <recommendedName>
        <fullName evidence="4">Cytochrome bo(3) ubiquinol oxidase subunit 4</fullName>
    </recommendedName>
    <alternativeName>
        <fullName evidence="16">Cytochrome o ubiquinol oxidase subunit 4</fullName>
    </alternativeName>
    <alternativeName>
        <fullName evidence="13">Oxidase bo(3) subunit 4</fullName>
    </alternativeName>
    <alternativeName>
        <fullName evidence="14">Ubiquinol oxidase polypeptide IV</fullName>
    </alternativeName>
    <alternativeName>
        <fullName evidence="15">Ubiquinol oxidase subunit 4</fullName>
    </alternativeName>
</protein>
<evidence type="ECO:0000256" key="17">
    <source>
        <dbReference type="SAM" id="Phobius"/>
    </source>
</evidence>
<comment type="subunit">
    <text evidence="3">Heterooctamer of two A chains, two B chains, two C chains and two D chains.</text>
</comment>
<dbReference type="EMBL" id="PHHF01000030">
    <property type="protein sequence ID" value="PTD24773.1"/>
    <property type="molecule type" value="Genomic_DNA"/>
</dbReference>
<comment type="subcellular location">
    <subcellularLocation>
        <location evidence="1">Cell membrane</location>
        <topology evidence="1">Multi-pass membrane protein</topology>
    </subcellularLocation>
</comment>
<evidence type="ECO:0000256" key="16">
    <source>
        <dbReference type="ARBA" id="ARBA00032185"/>
    </source>
</evidence>
<evidence type="ECO:0000256" key="4">
    <source>
        <dbReference type="ARBA" id="ARBA00014689"/>
    </source>
</evidence>
<evidence type="ECO:0000256" key="10">
    <source>
        <dbReference type="ARBA" id="ARBA00023002"/>
    </source>
</evidence>
<evidence type="ECO:0000256" key="12">
    <source>
        <dbReference type="ARBA" id="ARBA00025694"/>
    </source>
</evidence>
<evidence type="ECO:0000256" key="3">
    <source>
        <dbReference type="ARBA" id="ARBA00011700"/>
    </source>
</evidence>
<keyword evidence="19" id="KW-1185">Reference proteome</keyword>
<dbReference type="GO" id="GO:0009319">
    <property type="term" value="C:cytochrome o ubiquinol oxidase complex"/>
    <property type="evidence" value="ECO:0007669"/>
    <property type="project" value="TreeGrafter"/>
</dbReference>
<dbReference type="InterPro" id="IPR005171">
    <property type="entry name" value="Cyt_c_oxidase_su4_prok"/>
</dbReference>
<dbReference type="AlphaFoldDB" id="A0A2T4I529"/>
<evidence type="ECO:0000256" key="11">
    <source>
        <dbReference type="ARBA" id="ARBA00023136"/>
    </source>
</evidence>
<evidence type="ECO:0000256" key="9">
    <source>
        <dbReference type="ARBA" id="ARBA00022989"/>
    </source>
</evidence>
<dbReference type="NCBIfam" id="TIGR02847">
    <property type="entry name" value="CyoD"/>
    <property type="match status" value="1"/>
</dbReference>
<comment type="function">
    <text evidence="12">Cytochrome bo(3) ubiquinol terminal oxidase is the component of the aerobic respiratory chain of E.coli that predominates when cells are grown at high aeration. Has proton pump activity across the membrane in addition to electron transfer, pumping 2 protons/electron.</text>
</comment>
<evidence type="ECO:0000313" key="19">
    <source>
        <dbReference type="Proteomes" id="UP000241206"/>
    </source>
</evidence>
<proteinExistence type="inferred from homology"/>
<evidence type="ECO:0000256" key="7">
    <source>
        <dbReference type="ARBA" id="ARBA00022692"/>
    </source>
</evidence>
<feature type="transmembrane region" description="Helical" evidence="17">
    <location>
        <begin position="113"/>
        <end position="135"/>
    </location>
</feature>
<dbReference type="GO" id="GO:0015990">
    <property type="term" value="P:electron transport coupled proton transport"/>
    <property type="evidence" value="ECO:0007669"/>
    <property type="project" value="InterPro"/>
</dbReference>
<comment type="similarity">
    <text evidence="2">Belongs to the cytochrome c oxidase bacterial subunit 4 family.</text>
</comment>
<evidence type="ECO:0000256" key="13">
    <source>
        <dbReference type="ARBA" id="ARBA00030071"/>
    </source>
</evidence>
<keyword evidence="5" id="KW-0813">Transport</keyword>
<keyword evidence="9 17" id="KW-1133">Transmembrane helix</keyword>
<evidence type="ECO:0000256" key="14">
    <source>
        <dbReference type="ARBA" id="ARBA00030211"/>
    </source>
</evidence>
<dbReference type="InterPro" id="IPR050968">
    <property type="entry name" value="Cytochrome_c_oxidase_bac_sub4"/>
</dbReference>
<name>A0A2T4I529_9SPHN</name>
<dbReference type="InterPro" id="IPR014210">
    <property type="entry name" value="Cyt_o_ubiqinol_oxidase_su4"/>
</dbReference>
<keyword evidence="7 17" id="KW-0812">Transmembrane</keyword>
<dbReference type="GO" id="GO:0005886">
    <property type="term" value="C:plasma membrane"/>
    <property type="evidence" value="ECO:0007669"/>
    <property type="project" value="UniProtKB-SubCell"/>
</dbReference>
<organism evidence="18 19">
    <name type="scientific">Edaphosphingomonas fennica</name>
    <dbReference type="NCBI Taxonomy" id="114404"/>
    <lineage>
        <taxon>Bacteria</taxon>
        <taxon>Pseudomonadati</taxon>
        <taxon>Pseudomonadota</taxon>
        <taxon>Alphaproteobacteria</taxon>
        <taxon>Sphingomonadales</taxon>
        <taxon>Rhizorhabdaceae</taxon>
        <taxon>Edaphosphingomonas</taxon>
    </lineage>
</organism>
<dbReference type="PANTHER" id="PTHR36835">
    <property type="entry name" value="CYTOCHROME BO(3) UBIQUINOL OXIDASE SUBUNIT 4"/>
    <property type="match status" value="1"/>
</dbReference>
<keyword evidence="8" id="KW-0249">Electron transport</keyword>
<dbReference type="Pfam" id="PF03626">
    <property type="entry name" value="COX4_pro"/>
    <property type="match status" value="1"/>
</dbReference>
<evidence type="ECO:0000313" key="18">
    <source>
        <dbReference type="EMBL" id="PTD24773.1"/>
    </source>
</evidence>
<keyword evidence="11 17" id="KW-0472">Membrane</keyword>